<evidence type="ECO:0000259" key="3">
    <source>
        <dbReference type="Pfam" id="PF13581"/>
    </source>
</evidence>
<evidence type="ECO:0000313" key="5">
    <source>
        <dbReference type="Proteomes" id="UP000199013"/>
    </source>
</evidence>
<dbReference type="PANTHER" id="PTHR35526:SF3">
    <property type="entry name" value="ANTI-SIGMA-F FACTOR RSBW"/>
    <property type="match status" value="1"/>
</dbReference>
<dbReference type="Pfam" id="PF13581">
    <property type="entry name" value="HATPase_c_2"/>
    <property type="match status" value="1"/>
</dbReference>
<gene>
    <name evidence="4" type="ORF">FDG2_4078</name>
</gene>
<dbReference type="EMBL" id="FLUV01001718">
    <property type="protein sequence ID" value="SBW24241.1"/>
    <property type="molecule type" value="Genomic_DNA"/>
</dbReference>
<dbReference type="CDD" id="cd16936">
    <property type="entry name" value="HATPase_RsbW-like"/>
    <property type="match status" value="1"/>
</dbReference>
<dbReference type="AlphaFoldDB" id="A0A1C3P358"/>
<keyword evidence="1" id="KW-0808">Transferase</keyword>
<evidence type="ECO:0000313" key="4">
    <source>
        <dbReference type="EMBL" id="SBW24241.1"/>
    </source>
</evidence>
<organism evidence="4 5">
    <name type="scientific">Candidatus Protofrankia californiensis</name>
    <dbReference type="NCBI Taxonomy" id="1839754"/>
    <lineage>
        <taxon>Bacteria</taxon>
        <taxon>Bacillati</taxon>
        <taxon>Actinomycetota</taxon>
        <taxon>Actinomycetes</taxon>
        <taxon>Frankiales</taxon>
        <taxon>Frankiaceae</taxon>
        <taxon>Protofrankia</taxon>
    </lineage>
</organism>
<proteinExistence type="predicted"/>
<protein>
    <recommendedName>
        <fullName evidence="3">Histidine kinase/HSP90-like ATPase domain-containing protein</fullName>
    </recommendedName>
</protein>
<name>A0A1C3P358_9ACTN</name>
<dbReference type="InterPro" id="IPR050267">
    <property type="entry name" value="Anti-sigma-factor_SerPK"/>
</dbReference>
<dbReference type="InterPro" id="IPR003594">
    <property type="entry name" value="HATPase_dom"/>
</dbReference>
<dbReference type="PANTHER" id="PTHR35526">
    <property type="entry name" value="ANTI-SIGMA-F FACTOR RSBW-RELATED"/>
    <property type="match status" value="1"/>
</dbReference>
<dbReference type="SUPFAM" id="SSF55874">
    <property type="entry name" value="ATPase domain of HSP90 chaperone/DNA topoisomerase II/histidine kinase"/>
    <property type="match status" value="1"/>
</dbReference>
<accession>A0A1C3P358</accession>
<evidence type="ECO:0000256" key="1">
    <source>
        <dbReference type="ARBA" id="ARBA00022527"/>
    </source>
</evidence>
<dbReference type="GO" id="GO:0004674">
    <property type="term" value="F:protein serine/threonine kinase activity"/>
    <property type="evidence" value="ECO:0007669"/>
    <property type="project" value="UniProtKB-KW"/>
</dbReference>
<feature type="region of interest" description="Disordered" evidence="2">
    <location>
        <begin position="165"/>
        <end position="189"/>
    </location>
</feature>
<sequence>MIPQASFPPIRNLCPFPIAGSTRRADAGVAAVPWRRPVELGLLPSAVTRARREAREVLREWNVYVDNETAELLISELVTNSLKAASGGGQPVSLVLSASETLLTIKVWDGSPCAPTPGEWEAGVPPLDGENGRGLFLVSVLSAGWGWYPTSSPAGKVTWCQLQVPADSQRSGQPESRPGAQRKVAWKGH</sequence>
<dbReference type="Gene3D" id="3.30.565.10">
    <property type="entry name" value="Histidine kinase-like ATPase, C-terminal domain"/>
    <property type="match status" value="1"/>
</dbReference>
<dbReference type="InterPro" id="IPR036890">
    <property type="entry name" value="HATPase_C_sf"/>
</dbReference>
<feature type="domain" description="Histidine kinase/HSP90-like ATPase" evidence="3">
    <location>
        <begin position="44"/>
        <end position="142"/>
    </location>
</feature>
<keyword evidence="1" id="KW-0418">Kinase</keyword>
<keyword evidence="1" id="KW-0723">Serine/threonine-protein kinase</keyword>
<dbReference type="Proteomes" id="UP000199013">
    <property type="component" value="Unassembled WGS sequence"/>
</dbReference>
<reference evidence="5" key="1">
    <citation type="submission" date="2016-02" db="EMBL/GenBank/DDBJ databases">
        <authorList>
            <person name="Wibberg D."/>
        </authorList>
    </citation>
    <scope>NUCLEOTIDE SEQUENCE [LARGE SCALE GENOMIC DNA]</scope>
</reference>
<keyword evidence="5" id="KW-1185">Reference proteome</keyword>
<evidence type="ECO:0000256" key="2">
    <source>
        <dbReference type="SAM" id="MobiDB-lite"/>
    </source>
</evidence>